<evidence type="ECO:0000256" key="2">
    <source>
        <dbReference type="SAM" id="SignalP"/>
    </source>
</evidence>
<evidence type="ECO:0000313" key="3">
    <source>
        <dbReference type="EMBL" id="KAH6592897.1"/>
    </source>
</evidence>
<proteinExistence type="predicted"/>
<gene>
    <name evidence="3" type="ORF">BASA50_007735</name>
</gene>
<keyword evidence="4" id="KW-1185">Reference proteome</keyword>
<comment type="caution">
    <text evidence="3">The sequence shown here is derived from an EMBL/GenBank/DDBJ whole genome shotgun (WGS) entry which is preliminary data.</text>
</comment>
<sequence>MRVDIGIILSVLSFSALAKVIPNDDFHGSLLVRRAVSPDTTDLLWKRADAGASASSDDSSLDQPSGSGGLSELDQTPDSIEEPRWPSQEHILQGDKESIQKAVTKVTEAFEGERANRVISEIKAFLTYVLSSAKRSLKSYESETSALFFLFIPEGTTDQQSLTKEILDLHKSGEVTFEETIDIQKSRETTIEEILDLHKSGEVTIEEMIDIQKSGKYVVKEHFDMVKDAIYRIITNPQNVVKELRNILYWVTYMRNFIKFLYDSRYMVLFSEVRIPENEVYVEVTKAYVRRMENDWKLASKLLAKIENMVDSGSMRPKTISSKASSLISNVKKRLGIKGEPPADTTTD</sequence>
<feature type="chain" id="PRO_5045714370" evidence="2">
    <location>
        <begin position="19"/>
        <end position="348"/>
    </location>
</feature>
<feature type="compositionally biased region" description="Low complexity" evidence="1">
    <location>
        <begin position="52"/>
        <end position="65"/>
    </location>
</feature>
<reference evidence="3 4" key="1">
    <citation type="submission" date="2021-02" db="EMBL/GenBank/DDBJ databases">
        <title>Variation within the Batrachochytrium salamandrivorans European outbreak.</title>
        <authorList>
            <person name="Kelly M."/>
            <person name="Pasmans F."/>
            <person name="Shea T.P."/>
            <person name="Munoz J.F."/>
            <person name="Carranza S."/>
            <person name="Cuomo C.A."/>
            <person name="Martel A."/>
        </authorList>
    </citation>
    <scope>NUCLEOTIDE SEQUENCE [LARGE SCALE GENOMIC DNA]</scope>
    <source>
        <strain evidence="3 4">AMFP18/2</strain>
    </source>
</reference>
<feature type="region of interest" description="Disordered" evidence="1">
    <location>
        <begin position="52"/>
        <end position="93"/>
    </location>
</feature>
<name>A0ABQ8F994_9FUNG</name>
<organism evidence="3 4">
    <name type="scientific">Batrachochytrium salamandrivorans</name>
    <dbReference type="NCBI Taxonomy" id="1357716"/>
    <lineage>
        <taxon>Eukaryota</taxon>
        <taxon>Fungi</taxon>
        <taxon>Fungi incertae sedis</taxon>
        <taxon>Chytridiomycota</taxon>
        <taxon>Chytridiomycota incertae sedis</taxon>
        <taxon>Chytridiomycetes</taxon>
        <taxon>Rhizophydiales</taxon>
        <taxon>Rhizophydiales incertae sedis</taxon>
        <taxon>Batrachochytrium</taxon>
    </lineage>
</organism>
<keyword evidence="2" id="KW-0732">Signal</keyword>
<accession>A0ABQ8F994</accession>
<dbReference type="EMBL" id="JAFCIX010000365">
    <property type="protein sequence ID" value="KAH6592897.1"/>
    <property type="molecule type" value="Genomic_DNA"/>
</dbReference>
<protein>
    <submittedName>
        <fullName evidence="3">Uncharacterized protein</fullName>
    </submittedName>
</protein>
<evidence type="ECO:0000256" key="1">
    <source>
        <dbReference type="SAM" id="MobiDB-lite"/>
    </source>
</evidence>
<dbReference type="Proteomes" id="UP001648503">
    <property type="component" value="Unassembled WGS sequence"/>
</dbReference>
<feature type="signal peptide" evidence="2">
    <location>
        <begin position="1"/>
        <end position="18"/>
    </location>
</feature>
<evidence type="ECO:0000313" key="4">
    <source>
        <dbReference type="Proteomes" id="UP001648503"/>
    </source>
</evidence>